<feature type="transmembrane region" description="Helical" evidence="10">
    <location>
        <begin position="198"/>
        <end position="218"/>
    </location>
</feature>
<dbReference type="PROSITE" id="PS00237">
    <property type="entry name" value="G_PROTEIN_RECEP_F1_1"/>
    <property type="match status" value="1"/>
</dbReference>
<dbReference type="InterPro" id="IPR017452">
    <property type="entry name" value="GPCR_Rhodpsn_7TM"/>
</dbReference>
<proteinExistence type="inferred from homology"/>
<evidence type="ECO:0000313" key="12">
    <source>
        <dbReference type="Proteomes" id="UP000694865"/>
    </source>
</evidence>
<dbReference type="Pfam" id="PF00001">
    <property type="entry name" value="7tm_1"/>
    <property type="match status" value="1"/>
</dbReference>
<keyword evidence="12" id="KW-1185">Reference proteome</keyword>
<dbReference type="InterPro" id="IPR000276">
    <property type="entry name" value="GPCR_Rhodpsn"/>
</dbReference>
<feature type="transmembrane region" description="Helical" evidence="10">
    <location>
        <begin position="158"/>
        <end position="178"/>
    </location>
</feature>
<keyword evidence="6 8" id="KW-0675">Receptor</keyword>
<comment type="subcellular location">
    <subcellularLocation>
        <location evidence="1">Membrane</location>
        <topology evidence="1">Multi-pass membrane protein</topology>
    </subcellularLocation>
</comment>
<dbReference type="Gene3D" id="1.20.1070.10">
    <property type="entry name" value="Rhodopsin 7-helix transmembrane proteins"/>
    <property type="match status" value="1"/>
</dbReference>
<feature type="compositionally biased region" description="Basic and acidic residues" evidence="9">
    <location>
        <begin position="354"/>
        <end position="365"/>
    </location>
</feature>
<dbReference type="PANTHER" id="PTHR24243">
    <property type="entry name" value="G-PROTEIN COUPLED RECEPTOR"/>
    <property type="match status" value="1"/>
</dbReference>
<sequence>MSTDCSGTDNLDTSYHTSNVTEDIANSSYVCSVNDWTLDLAASVIGTVGIFGNVAFIIVVCRIPYMRNATNYFLISLAVSDLLYLLAHTLCRPDWYRELMWMFDTDNKKILACVRWGSTTPAYSTSILSVMFISIERYLAICKPFTRQSRGLKKPSRVVFLVFASWLFGATIGLSGLLECYTDDPGIAKLIMNYTYTLVEAVLFLISMVVVLVLYTIAARRLKMSTYDITYSPTNIRDRSQVMRLCIVTAAVYFTCIFPRIMFQLAAFYDLLDNTMSIFGVLSCLNEVTIVVLMFNSAVNPIIYNATSTKYRNAFFTTITCSPVENLARTSSDRRSISRTRQTSLDYRQVRNNHDSRIRRAKETPLRSGRKFRD</sequence>
<feature type="transmembrane region" description="Helical" evidence="10">
    <location>
        <begin position="245"/>
        <end position="269"/>
    </location>
</feature>
<gene>
    <name evidence="13" type="primary">LOC102804599</name>
</gene>
<evidence type="ECO:0000256" key="5">
    <source>
        <dbReference type="ARBA" id="ARBA00023136"/>
    </source>
</evidence>
<evidence type="ECO:0000259" key="11">
    <source>
        <dbReference type="PROSITE" id="PS50262"/>
    </source>
</evidence>
<keyword evidence="2 8" id="KW-0812">Transmembrane</keyword>
<evidence type="ECO:0000256" key="2">
    <source>
        <dbReference type="ARBA" id="ARBA00022692"/>
    </source>
</evidence>
<feature type="region of interest" description="Disordered" evidence="9">
    <location>
        <begin position="354"/>
        <end position="374"/>
    </location>
</feature>
<dbReference type="SMART" id="SM01381">
    <property type="entry name" value="7TM_GPCR_Srsx"/>
    <property type="match status" value="1"/>
</dbReference>
<dbReference type="Proteomes" id="UP000694865">
    <property type="component" value="Unplaced"/>
</dbReference>
<feature type="transmembrane region" description="Helical" evidence="10">
    <location>
        <begin position="40"/>
        <end position="60"/>
    </location>
</feature>
<dbReference type="CDD" id="cd00637">
    <property type="entry name" value="7tm_classA_rhodopsin-like"/>
    <property type="match status" value="1"/>
</dbReference>
<dbReference type="GeneID" id="102804599"/>
<keyword evidence="4 8" id="KW-0297">G-protein coupled receptor</keyword>
<evidence type="ECO:0000256" key="1">
    <source>
        <dbReference type="ARBA" id="ARBA00004141"/>
    </source>
</evidence>
<evidence type="ECO:0000256" key="8">
    <source>
        <dbReference type="RuleBase" id="RU000688"/>
    </source>
</evidence>
<evidence type="ECO:0000313" key="13">
    <source>
        <dbReference type="RefSeq" id="XP_006820802.1"/>
    </source>
</evidence>
<dbReference type="PANTHER" id="PTHR24243:SF208">
    <property type="entry name" value="PYROKININ-1 RECEPTOR"/>
    <property type="match status" value="1"/>
</dbReference>
<dbReference type="PRINTS" id="PR00237">
    <property type="entry name" value="GPCRRHODOPSN"/>
</dbReference>
<evidence type="ECO:0000256" key="7">
    <source>
        <dbReference type="ARBA" id="ARBA00023224"/>
    </source>
</evidence>
<feature type="domain" description="G-protein coupled receptors family 1 profile" evidence="11">
    <location>
        <begin position="52"/>
        <end position="304"/>
    </location>
</feature>
<organism evidence="12 13">
    <name type="scientific">Saccoglossus kowalevskii</name>
    <name type="common">Acorn worm</name>
    <dbReference type="NCBI Taxonomy" id="10224"/>
    <lineage>
        <taxon>Eukaryota</taxon>
        <taxon>Metazoa</taxon>
        <taxon>Hemichordata</taxon>
        <taxon>Enteropneusta</taxon>
        <taxon>Harrimaniidae</taxon>
        <taxon>Saccoglossus</taxon>
    </lineage>
</organism>
<feature type="transmembrane region" description="Helical" evidence="10">
    <location>
        <begin position="72"/>
        <end position="90"/>
    </location>
</feature>
<evidence type="ECO:0000256" key="10">
    <source>
        <dbReference type="SAM" id="Phobius"/>
    </source>
</evidence>
<evidence type="ECO:0000256" key="3">
    <source>
        <dbReference type="ARBA" id="ARBA00022989"/>
    </source>
</evidence>
<dbReference type="PROSITE" id="PS50262">
    <property type="entry name" value="G_PROTEIN_RECEP_F1_2"/>
    <property type="match status" value="1"/>
</dbReference>
<evidence type="ECO:0000256" key="9">
    <source>
        <dbReference type="SAM" id="MobiDB-lite"/>
    </source>
</evidence>
<keyword evidence="3 10" id="KW-1133">Transmembrane helix</keyword>
<keyword evidence="5 10" id="KW-0472">Membrane</keyword>
<comment type="similarity">
    <text evidence="8">Belongs to the G-protein coupled receptor 1 family.</text>
</comment>
<protein>
    <submittedName>
        <fullName evidence="13">Neuromedin-U receptor 2-like</fullName>
    </submittedName>
</protein>
<accession>A0ABM0MLB1</accession>
<feature type="transmembrane region" description="Helical" evidence="10">
    <location>
        <begin position="275"/>
        <end position="295"/>
    </location>
</feature>
<reference evidence="13" key="1">
    <citation type="submission" date="2025-08" db="UniProtKB">
        <authorList>
            <consortium name="RefSeq"/>
        </authorList>
    </citation>
    <scope>IDENTIFICATION</scope>
    <source>
        <tissue evidence="13">Testes</tissue>
    </source>
</reference>
<dbReference type="RefSeq" id="XP_006820802.1">
    <property type="nucleotide sequence ID" value="XM_006820739.1"/>
</dbReference>
<evidence type="ECO:0000256" key="6">
    <source>
        <dbReference type="ARBA" id="ARBA00023170"/>
    </source>
</evidence>
<name>A0ABM0MLB1_SACKO</name>
<dbReference type="SUPFAM" id="SSF81321">
    <property type="entry name" value="Family A G protein-coupled receptor-like"/>
    <property type="match status" value="1"/>
</dbReference>
<evidence type="ECO:0000256" key="4">
    <source>
        <dbReference type="ARBA" id="ARBA00023040"/>
    </source>
</evidence>
<keyword evidence="7 8" id="KW-0807">Transducer</keyword>